<dbReference type="Proteomes" id="UP000294200">
    <property type="component" value="Unassembled WGS sequence"/>
</dbReference>
<dbReference type="InterPro" id="IPR009799">
    <property type="entry name" value="EthD_dom"/>
</dbReference>
<evidence type="ECO:0000259" key="1">
    <source>
        <dbReference type="Pfam" id="PF07110"/>
    </source>
</evidence>
<comment type="caution">
    <text evidence="2">The sequence shown here is derived from an EMBL/GenBank/DDBJ whole genome shotgun (WGS) entry which is preliminary data.</text>
</comment>
<evidence type="ECO:0000313" key="3">
    <source>
        <dbReference type="Proteomes" id="UP000294200"/>
    </source>
</evidence>
<dbReference type="Pfam" id="PF07110">
    <property type="entry name" value="EthD"/>
    <property type="match status" value="1"/>
</dbReference>
<feature type="domain" description="EthD" evidence="1">
    <location>
        <begin position="13"/>
        <end position="85"/>
    </location>
</feature>
<protein>
    <submittedName>
        <fullName evidence="2">Ethyl tert-butyl ether degradation protein EthD</fullName>
    </submittedName>
</protein>
<reference evidence="2 3" key="1">
    <citation type="submission" date="2017-02" db="EMBL/GenBank/DDBJ databases">
        <title>Paraburkholderia sophoroidis sp. nov. and Paraburkholderia steynii sp. nov. rhizobial symbionts of the fynbos legume Hypocalyptus sophoroides.</title>
        <authorList>
            <person name="Steenkamp E.T."/>
            <person name="Beukes C.W."/>
            <person name="Van Zyl E."/>
            <person name="Avontuur J."/>
            <person name="Chan W.Y."/>
            <person name="Hassen A."/>
            <person name="Palmer M."/>
            <person name="Mthombeni L."/>
            <person name="Phalane F."/>
            <person name="Sereme K."/>
            <person name="Venter S.N."/>
        </authorList>
    </citation>
    <scope>NUCLEOTIDE SEQUENCE [LARGE SCALE GENOMIC DNA]</scope>
    <source>
        <strain evidence="2 3">HC1.1ba</strain>
    </source>
</reference>
<proteinExistence type="predicted"/>
<keyword evidence="3" id="KW-1185">Reference proteome</keyword>
<dbReference type="GO" id="GO:0016491">
    <property type="term" value="F:oxidoreductase activity"/>
    <property type="evidence" value="ECO:0007669"/>
    <property type="project" value="InterPro"/>
</dbReference>
<sequence length="115" mass="12910">MAVSLVILASRPPEWTAEQFTTWWRGEHAAYGRKLPGLQAYRHGVIVHDYDHPEGPEYDGHAVLTFPDRATLDAAFVSQEWKDAVAHVGRMKGKRIALITEEADMYALHAPKDGN</sequence>
<dbReference type="InterPro" id="IPR011008">
    <property type="entry name" value="Dimeric_a/b-barrel"/>
</dbReference>
<accession>A0A4V2NGG3</accession>
<dbReference type="SUPFAM" id="SSF54909">
    <property type="entry name" value="Dimeric alpha+beta barrel"/>
    <property type="match status" value="1"/>
</dbReference>
<name>A0A4V2NGG3_9BURK</name>
<dbReference type="Gene3D" id="3.30.70.100">
    <property type="match status" value="1"/>
</dbReference>
<dbReference type="NCBIfam" id="TIGR02118">
    <property type="entry name" value="EthD family reductase"/>
    <property type="match status" value="1"/>
</dbReference>
<evidence type="ECO:0000313" key="2">
    <source>
        <dbReference type="EMBL" id="TCG04848.1"/>
    </source>
</evidence>
<organism evidence="2 3">
    <name type="scientific">Paraburkholderia steynii</name>
    <dbReference type="NCBI Taxonomy" id="1245441"/>
    <lineage>
        <taxon>Bacteria</taxon>
        <taxon>Pseudomonadati</taxon>
        <taxon>Pseudomonadota</taxon>
        <taxon>Betaproteobacteria</taxon>
        <taxon>Burkholderiales</taxon>
        <taxon>Burkholderiaceae</taxon>
        <taxon>Paraburkholderia</taxon>
    </lineage>
</organism>
<gene>
    <name evidence="2" type="ORF">BZM27_37870</name>
</gene>
<dbReference type="AlphaFoldDB" id="A0A4V2NGG3"/>
<dbReference type="EMBL" id="MWML01000214">
    <property type="protein sequence ID" value="TCG04848.1"/>
    <property type="molecule type" value="Genomic_DNA"/>
</dbReference>